<dbReference type="PANTHER" id="PTHR39157:SF1">
    <property type="entry name" value="DOXX FAMILY PROTEIN"/>
    <property type="match status" value="1"/>
</dbReference>
<evidence type="ECO:0000313" key="1">
    <source>
        <dbReference type="EMBL" id="OSP89091.1"/>
    </source>
</evidence>
<protein>
    <submittedName>
        <fullName evidence="1">Crp/Fnr family transcriptional regulator</fullName>
    </submittedName>
</protein>
<evidence type="ECO:0000313" key="2">
    <source>
        <dbReference type="Proteomes" id="UP000193588"/>
    </source>
</evidence>
<accession>A0A1X4JK16</accession>
<proteinExistence type="predicted"/>
<comment type="caution">
    <text evidence="1">The sequence shown here is derived from an EMBL/GenBank/DDBJ whole genome shotgun (WGS) entry which is preliminary data.</text>
</comment>
<name>A0A1X4JK16_9LACO</name>
<dbReference type="PANTHER" id="PTHR39157">
    <property type="entry name" value="INTEGRAL MEMBRANE PROTEIN-RELATED"/>
    <property type="match status" value="1"/>
</dbReference>
<dbReference type="EMBL" id="NDXJ01000011">
    <property type="protein sequence ID" value="OSP89091.1"/>
    <property type="molecule type" value="Genomic_DNA"/>
</dbReference>
<dbReference type="AlphaFoldDB" id="A0A1X4JK16"/>
<dbReference type="RefSeq" id="WP_085639330.1">
    <property type="nucleotide sequence ID" value="NZ_CABJFA010000002.1"/>
</dbReference>
<sequence length="199" mass="22088">MISWLRNNKVAMWILTVIRVYLGFQWALDGFSKLTEGFTAIGLIRKAIVSPVADAHASAGFAKETVKNMALIGQKVSLENIHYASSDQSYAWYTTFLKAVTNNGTNTHFFDFVVAWGELLVGLGLIFGTLTLAAAFFGLIMNFSYVLAGTVSINPTFILIEFFILMGGYNSARIGLDHWVTPFLRSKLPFLNNDIEISK</sequence>
<gene>
    <name evidence="1" type="ORF">B9D04_08155</name>
</gene>
<dbReference type="OrthoDB" id="26941at2"/>
<dbReference type="Proteomes" id="UP000193588">
    <property type="component" value="Unassembled WGS sequence"/>
</dbReference>
<reference evidence="1 2" key="1">
    <citation type="submission" date="2017-04" db="EMBL/GenBank/DDBJ databases">
        <title>The genome sequence of Weissella cibaria isolated from wild Drosophila.</title>
        <authorList>
            <person name="Ricks N.J."/>
            <person name="Carroll C."/>
            <person name="Walters A."/>
            <person name="Newell P.D."/>
            <person name="Chaston J.M."/>
        </authorList>
    </citation>
    <scope>NUCLEOTIDE SEQUENCE [LARGE SCALE GENOMIC DNA]</scope>
    <source>
        <strain evidence="1 2">DmW_103</strain>
    </source>
</reference>
<organism evidence="1 2">
    <name type="scientific">Weissella cibaria</name>
    <dbReference type="NCBI Taxonomy" id="137591"/>
    <lineage>
        <taxon>Bacteria</taxon>
        <taxon>Bacillati</taxon>
        <taxon>Bacillota</taxon>
        <taxon>Bacilli</taxon>
        <taxon>Lactobacillales</taxon>
        <taxon>Lactobacillaceae</taxon>
        <taxon>Weissella</taxon>
    </lineage>
</organism>